<evidence type="ECO:0000259" key="4">
    <source>
        <dbReference type="Pfam" id="PF03486"/>
    </source>
</evidence>
<dbReference type="Gene3D" id="2.40.30.10">
    <property type="entry name" value="Translation factors"/>
    <property type="match status" value="1"/>
</dbReference>
<evidence type="ECO:0000256" key="1">
    <source>
        <dbReference type="ARBA" id="ARBA00001974"/>
    </source>
</evidence>
<accession>A0A9D0Z747</accession>
<dbReference type="InterPro" id="IPR004792">
    <property type="entry name" value="BaiN-like"/>
</dbReference>
<dbReference type="Gene3D" id="1.10.8.260">
    <property type="entry name" value="HI0933 insert domain-like"/>
    <property type="match status" value="1"/>
</dbReference>
<dbReference type="InterPro" id="IPR023166">
    <property type="entry name" value="BaiN-like_dom_sf"/>
</dbReference>
<reference evidence="6" key="2">
    <citation type="journal article" date="2021" name="PeerJ">
        <title>Extensive microbial diversity within the chicken gut microbiome revealed by metagenomics and culture.</title>
        <authorList>
            <person name="Gilroy R."/>
            <person name="Ravi A."/>
            <person name="Getino M."/>
            <person name="Pursley I."/>
            <person name="Horton D.L."/>
            <person name="Alikhan N.F."/>
            <person name="Baker D."/>
            <person name="Gharbi K."/>
            <person name="Hall N."/>
            <person name="Watson M."/>
            <person name="Adriaenssens E.M."/>
            <person name="Foster-Nyarko E."/>
            <person name="Jarju S."/>
            <person name="Secka A."/>
            <person name="Antonio M."/>
            <person name="Oren A."/>
            <person name="Chaudhuri R.R."/>
            <person name="La Ragione R."/>
            <person name="Hildebrand F."/>
            <person name="Pallen M.J."/>
        </authorList>
    </citation>
    <scope>NUCLEOTIDE SEQUENCE</scope>
    <source>
        <strain evidence="6">ChiSjej2B20-13462</strain>
    </source>
</reference>
<dbReference type="AlphaFoldDB" id="A0A9D0Z747"/>
<dbReference type="InterPro" id="IPR036188">
    <property type="entry name" value="FAD/NAD-bd_sf"/>
</dbReference>
<proteinExistence type="predicted"/>
<feature type="domain" description="RsdA/BaiN/AoA(So)-like insert" evidence="5">
    <location>
        <begin position="187"/>
        <end position="343"/>
    </location>
</feature>
<reference evidence="6" key="1">
    <citation type="submission" date="2020-10" db="EMBL/GenBank/DDBJ databases">
        <authorList>
            <person name="Gilroy R."/>
        </authorList>
    </citation>
    <scope>NUCLEOTIDE SEQUENCE</scope>
    <source>
        <strain evidence="6">ChiSjej2B20-13462</strain>
    </source>
</reference>
<evidence type="ECO:0000256" key="2">
    <source>
        <dbReference type="ARBA" id="ARBA00022630"/>
    </source>
</evidence>
<dbReference type="NCBIfam" id="TIGR00275">
    <property type="entry name" value="aminoacetone oxidase family FAD-binding enzyme"/>
    <property type="match status" value="1"/>
</dbReference>
<dbReference type="Gene3D" id="3.50.50.60">
    <property type="entry name" value="FAD/NAD(P)-binding domain"/>
    <property type="match status" value="1"/>
</dbReference>
<dbReference type="InterPro" id="IPR055178">
    <property type="entry name" value="RsdA/BaiN/AoA(So)-like_dom"/>
</dbReference>
<evidence type="ECO:0000259" key="5">
    <source>
        <dbReference type="Pfam" id="PF22780"/>
    </source>
</evidence>
<dbReference type="PANTHER" id="PTHR42887">
    <property type="entry name" value="OS12G0638800 PROTEIN"/>
    <property type="match status" value="1"/>
</dbReference>
<gene>
    <name evidence="6" type="ORF">IAA67_02300</name>
</gene>
<dbReference type="EMBL" id="DVFN01000032">
    <property type="protein sequence ID" value="HIQ69150.1"/>
    <property type="molecule type" value="Genomic_DNA"/>
</dbReference>
<sequence length="403" mass="42857">MKVLILGGGASGMAAALTAALDPENQVTVLERQARVGRKLLATGNGRCNLTNLHMEHDHFHGGDPAFVIPALTRFPVADTLDFFRRLGLLTVAEPSGRVYPFSDQANSVVDVLRLGLDRMGVTLVAGAEVLALTKKARGYSAKTAEGSYYGDKVIVACGGQAGGKLGGTDWGYRLLESLGHPITVRKPALVQLRTDSGPIRGLKGIRADAGLTLKEEGRTVAQGGGEVQFTDFGVSGPAVFELSRYAKAGQTLLLDLVRPWDDQALQAHLEARREAFPALPLEDFLTGSLHNRLGRVVLRQAGLELNRACGTLTGGELSDVLRLLRRFPLPVLGAMGFDQAQVTAGGADTAAFRADTLESRRCPGLFACGEVLDVDGDCGGYNLQWAWSSGRLAGLLGRKETL</sequence>
<dbReference type="Proteomes" id="UP000886874">
    <property type="component" value="Unassembled WGS sequence"/>
</dbReference>
<dbReference type="SUPFAM" id="SSF51905">
    <property type="entry name" value="FAD/NAD(P)-binding domain"/>
    <property type="match status" value="1"/>
</dbReference>
<dbReference type="InterPro" id="IPR057661">
    <property type="entry name" value="RsdA/BaiN/AoA(So)_Rossmann"/>
</dbReference>
<comment type="cofactor">
    <cofactor evidence="1">
        <name>FAD</name>
        <dbReference type="ChEBI" id="CHEBI:57692"/>
    </cofactor>
</comment>
<feature type="domain" description="RsdA/BaiN/AoA(So)-like Rossmann fold-like" evidence="4">
    <location>
        <begin position="2"/>
        <end position="395"/>
    </location>
</feature>
<dbReference type="PANTHER" id="PTHR42887:SF2">
    <property type="entry name" value="OS12G0638800 PROTEIN"/>
    <property type="match status" value="1"/>
</dbReference>
<keyword evidence="2" id="KW-0285">Flavoprotein</keyword>
<dbReference type="PRINTS" id="PR00368">
    <property type="entry name" value="FADPNR"/>
</dbReference>
<name>A0A9D0Z747_9FIRM</name>
<evidence type="ECO:0000313" key="7">
    <source>
        <dbReference type="Proteomes" id="UP000886874"/>
    </source>
</evidence>
<organism evidence="6 7">
    <name type="scientific">Candidatus Avoscillospira stercorigallinarum</name>
    <dbReference type="NCBI Taxonomy" id="2840708"/>
    <lineage>
        <taxon>Bacteria</taxon>
        <taxon>Bacillati</taxon>
        <taxon>Bacillota</taxon>
        <taxon>Clostridia</taxon>
        <taxon>Eubacteriales</taxon>
        <taxon>Oscillospiraceae</taxon>
        <taxon>Oscillospiraceae incertae sedis</taxon>
        <taxon>Candidatus Avoscillospira</taxon>
    </lineage>
</organism>
<comment type="caution">
    <text evidence="6">The sequence shown here is derived from an EMBL/GenBank/DDBJ whole genome shotgun (WGS) entry which is preliminary data.</text>
</comment>
<protein>
    <submittedName>
        <fullName evidence="6">Aminoacetone oxidase family FAD-binding enzyme</fullName>
    </submittedName>
</protein>
<evidence type="ECO:0000256" key="3">
    <source>
        <dbReference type="ARBA" id="ARBA00022827"/>
    </source>
</evidence>
<dbReference type="Pfam" id="PF03486">
    <property type="entry name" value="HI0933_like"/>
    <property type="match status" value="1"/>
</dbReference>
<evidence type="ECO:0000313" key="6">
    <source>
        <dbReference type="EMBL" id="HIQ69150.1"/>
    </source>
</evidence>
<dbReference type="SUPFAM" id="SSF160996">
    <property type="entry name" value="HI0933 insert domain-like"/>
    <property type="match status" value="1"/>
</dbReference>
<dbReference type="Pfam" id="PF22780">
    <property type="entry name" value="HI0933_like_1st"/>
    <property type="match status" value="1"/>
</dbReference>
<keyword evidence="3" id="KW-0274">FAD</keyword>